<organism evidence="2 3">
    <name type="scientific">Nocardia farcinica</name>
    <dbReference type="NCBI Taxonomy" id="37329"/>
    <lineage>
        <taxon>Bacteria</taxon>
        <taxon>Bacillati</taxon>
        <taxon>Actinomycetota</taxon>
        <taxon>Actinomycetes</taxon>
        <taxon>Mycobacteriales</taxon>
        <taxon>Nocardiaceae</taxon>
        <taxon>Nocardia</taxon>
    </lineage>
</organism>
<geneLocation type="plasmid" evidence="2">
    <name>2</name>
</geneLocation>
<dbReference type="KEGG" id="nfr:ERS450000_03491"/>
<dbReference type="Gene3D" id="3.60.21.10">
    <property type="match status" value="1"/>
</dbReference>
<evidence type="ECO:0000259" key="1">
    <source>
        <dbReference type="Pfam" id="PF00149"/>
    </source>
</evidence>
<dbReference type="InterPro" id="IPR004843">
    <property type="entry name" value="Calcineurin-like_PHP"/>
</dbReference>
<dbReference type="AlphaFoldDB" id="A0A0H5NWZ8"/>
<dbReference type="RefSeq" id="WP_060593558.1">
    <property type="nucleotide sequence ID" value="NZ_CP031418.1"/>
</dbReference>
<dbReference type="EMBL" id="LN868939">
    <property type="protein sequence ID" value="CRY79838.1"/>
    <property type="molecule type" value="Genomic_DNA"/>
</dbReference>
<gene>
    <name evidence="2" type="ORF">ERS450000_03491</name>
</gene>
<protein>
    <submittedName>
        <fullName evidence="2">Calcineurin-like phosphoesterase</fullName>
    </submittedName>
</protein>
<dbReference type="GO" id="GO:0016787">
    <property type="term" value="F:hydrolase activity"/>
    <property type="evidence" value="ECO:0007669"/>
    <property type="project" value="InterPro"/>
</dbReference>
<keyword evidence="2" id="KW-0614">Plasmid</keyword>
<accession>A0A0H5NWZ8</accession>
<reference evidence="3" key="1">
    <citation type="submission" date="2015-03" db="EMBL/GenBank/DDBJ databases">
        <authorList>
            <consortium name="Pathogen Informatics"/>
        </authorList>
    </citation>
    <scope>NUCLEOTIDE SEQUENCE [LARGE SCALE GENOMIC DNA]</scope>
    <source>
        <strain evidence="3">NCTC11134</strain>
        <plasmid evidence="3">2</plasmid>
    </source>
</reference>
<proteinExistence type="predicted"/>
<sequence length="256" mass="28457">MTKRIVIVPDLQIPFHDRKATRAVIRFIGDTQPDEVVFIGDVLDFPQPSRWNKDTRGEFEGSIYQDVELAKSQLFGPLREVYSGPVKFHEGNHDERPRTYLDKYSPALSGTRAFHVDTLCDFDGFGIELLPDFHYIAPGWVSTHGHRGGIRIHQVAGNTALNAARKFGKSVVMGHTHRLGIGSHTSGFDGKIVQQVTGMEVGNLMDQRQAAYLKGGTANWQQGFGILEVDGQTVTPSIIPIERKRFVVGGETWSVS</sequence>
<dbReference type="Pfam" id="PF00149">
    <property type="entry name" value="Metallophos"/>
    <property type="match status" value="1"/>
</dbReference>
<dbReference type="InterPro" id="IPR029052">
    <property type="entry name" value="Metallo-depent_PP-like"/>
</dbReference>
<dbReference type="SUPFAM" id="SSF56300">
    <property type="entry name" value="Metallo-dependent phosphatases"/>
    <property type="match status" value="1"/>
</dbReference>
<evidence type="ECO:0000313" key="2">
    <source>
        <dbReference type="EMBL" id="CRY79838.1"/>
    </source>
</evidence>
<feature type="domain" description="Calcineurin-like phosphoesterase" evidence="1">
    <location>
        <begin position="4"/>
        <end position="178"/>
    </location>
</feature>
<name>A0A0H5NWZ8_NOCFR</name>
<evidence type="ECO:0000313" key="3">
    <source>
        <dbReference type="Proteomes" id="UP000057820"/>
    </source>
</evidence>
<dbReference type="Proteomes" id="UP000057820">
    <property type="component" value="Plasmid 2"/>
</dbReference>